<keyword evidence="2" id="KW-1133">Transmembrane helix</keyword>
<dbReference type="AlphaFoldDB" id="A0A7X0D9B4"/>
<dbReference type="EMBL" id="JACHES010000001">
    <property type="protein sequence ID" value="MBB6175626.1"/>
    <property type="molecule type" value="Genomic_DNA"/>
</dbReference>
<feature type="transmembrane region" description="Helical" evidence="2">
    <location>
        <begin position="28"/>
        <end position="50"/>
    </location>
</feature>
<gene>
    <name evidence="3" type="ORF">HNQ82_000436</name>
</gene>
<organism evidence="3 4">
    <name type="scientific">Anoxybacillus tengchongensis</name>
    <dbReference type="NCBI Taxonomy" id="576944"/>
    <lineage>
        <taxon>Bacteria</taxon>
        <taxon>Bacillati</taxon>
        <taxon>Bacillota</taxon>
        <taxon>Bacilli</taxon>
        <taxon>Bacillales</taxon>
        <taxon>Anoxybacillaceae</taxon>
        <taxon>Anoxybacillus</taxon>
    </lineage>
</organism>
<sequence>MKNLLFWALVGASIGVFLNVLNVQFPKPIGIGIISLIVIGIGCYHMYILFWTKNVNLVEGYVKKRIKHPYYALTKALVHKQFERAEQYAEQLEKGYAEAKKLALVHIYIEQGELEEAEHVANDIQNEKARYYNQALIALLRGQEDRFENLKQKVKKHTFCYVLEAEREFRNGDQKEAERYGKLAISTSRGLQRYVLVRSLENQQNHPNRRTFF</sequence>
<evidence type="ECO:0000313" key="4">
    <source>
        <dbReference type="Proteomes" id="UP000523528"/>
    </source>
</evidence>
<reference evidence="3 4" key="1">
    <citation type="submission" date="2020-08" db="EMBL/GenBank/DDBJ databases">
        <title>Genomic Encyclopedia of Type Strains, Phase IV (KMG-IV): sequencing the most valuable type-strain genomes for metagenomic binning, comparative biology and taxonomic classification.</title>
        <authorList>
            <person name="Goeker M."/>
        </authorList>
    </citation>
    <scope>NUCLEOTIDE SEQUENCE [LARGE SCALE GENOMIC DNA]</scope>
    <source>
        <strain evidence="3 4">DSM 23211</strain>
    </source>
</reference>
<comment type="caution">
    <text evidence="3">The sequence shown here is derived from an EMBL/GenBank/DDBJ whole genome shotgun (WGS) entry which is preliminary data.</text>
</comment>
<protein>
    <submittedName>
        <fullName evidence="3">Xanthosine utilization system XapX-like protein</fullName>
    </submittedName>
</protein>
<evidence type="ECO:0000256" key="1">
    <source>
        <dbReference type="SAM" id="Coils"/>
    </source>
</evidence>
<keyword evidence="4" id="KW-1185">Reference proteome</keyword>
<proteinExistence type="predicted"/>
<keyword evidence="2" id="KW-0472">Membrane</keyword>
<name>A0A7X0D9B4_9BACL</name>
<accession>A0A7X0D9B4</accession>
<keyword evidence="2" id="KW-0812">Transmembrane</keyword>
<keyword evidence="1" id="KW-0175">Coiled coil</keyword>
<dbReference type="Proteomes" id="UP000523528">
    <property type="component" value="Unassembled WGS sequence"/>
</dbReference>
<feature type="coiled-coil region" evidence="1">
    <location>
        <begin position="82"/>
        <end position="153"/>
    </location>
</feature>
<dbReference type="RefSeq" id="WP_246348813.1">
    <property type="nucleotide sequence ID" value="NZ_JACHES010000001.1"/>
</dbReference>
<evidence type="ECO:0000313" key="3">
    <source>
        <dbReference type="EMBL" id="MBB6175626.1"/>
    </source>
</evidence>
<evidence type="ECO:0000256" key="2">
    <source>
        <dbReference type="SAM" id="Phobius"/>
    </source>
</evidence>